<name>A0A9P8MRC3_9HYPO</name>
<accession>A0A9P8MRC3</accession>
<protein>
    <submittedName>
        <fullName evidence="3">Uncharacterized protein</fullName>
    </submittedName>
</protein>
<feature type="chain" id="PRO_5040141842" evidence="2">
    <location>
        <begin position="20"/>
        <end position="98"/>
    </location>
</feature>
<reference evidence="3" key="1">
    <citation type="submission" date="2021-09" db="EMBL/GenBank/DDBJ databases">
        <title>A high-quality genome of the endoparasitic fungus Hirsutella rhossiliensis with a comparison of Hirsutella genomes reveals transposable elements contributing to genome size variation.</title>
        <authorList>
            <person name="Lin R."/>
            <person name="Jiao Y."/>
            <person name="Sun X."/>
            <person name="Ling J."/>
            <person name="Xie B."/>
            <person name="Cheng X."/>
        </authorList>
    </citation>
    <scope>NUCLEOTIDE SEQUENCE</scope>
    <source>
        <strain evidence="3">HR02</strain>
    </source>
</reference>
<evidence type="ECO:0000313" key="4">
    <source>
        <dbReference type="Proteomes" id="UP000824596"/>
    </source>
</evidence>
<dbReference type="EMBL" id="JAIZPD010000011">
    <property type="protein sequence ID" value="KAH0960002.1"/>
    <property type="molecule type" value="Genomic_DNA"/>
</dbReference>
<evidence type="ECO:0000256" key="1">
    <source>
        <dbReference type="SAM" id="MobiDB-lite"/>
    </source>
</evidence>
<dbReference type="OrthoDB" id="4920156at2759"/>
<evidence type="ECO:0000256" key="2">
    <source>
        <dbReference type="SAM" id="SignalP"/>
    </source>
</evidence>
<evidence type="ECO:0000313" key="3">
    <source>
        <dbReference type="EMBL" id="KAH0960002.1"/>
    </source>
</evidence>
<dbReference type="GeneID" id="68358152"/>
<dbReference type="AlphaFoldDB" id="A0A9P8MRC3"/>
<feature type="region of interest" description="Disordered" evidence="1">
    <location>
        <begin position="67"/>
        <end position="98"/>
    </location>
</feature>
<keyword evidence="4" id="KW-1185">Reference proteome</keyword>
<gene>
    <name evidence="3" type="ORF">HRG_09023</name>
</gene>
<keyword evidence="2" id="KW-0732">Signal</keyword>
<proteinExistence type="predicted"/>
<dbReference type="RefSeq" id="XP_044717515.1">
    <property type="nucleotide sequence ID" value="XM_044867494.1"/>
</dbReference>
<sequence>MKYGIVSVAWLAVAGLTVAAPPQARLDPVNPLLEWQEPGGCSGGWSEECMGTAAFCATRDEAPCLKKRKAPPRAQAPGESSAAEVPLRARNVRERGLR</sequence>
<organism evidence="3 4">
    <name type="scientific">Hirsutella rhossiliensis</name>
    <dbReference type="NCBI Taxonomy" id="111463"/>
    <lineage>
        <taxon>Eukaryota</taxon>
        <taxon>Fungi</taxon>
        <taxon>Dikarya</taxon>
        <taxon>Ascomycota</taxon>
        <taxon>Pezizomycotina</taxon>
        <taxon>Sordariomycetes</taxon>
        <taxon>Hypocreomycetidae</taxon>
        <taxon>Hypocreales</taxon>
        <taxon>Ophiocordycipitaceae</taxon>
        <taxon>Hirsutella</taxon>
    </lineage>
</organism>
<comment type="caution">
    <text evidence="3">The sequence shown here is derived from an EMBL/GenBank/DDBJ whole genome shotgun (WGS) entry which is preliminary data.</text>
</comment>
<dbReference type="Proteomes" id="UP000824596">
    <property type="component" value="Unassembled WGS sequence"/>
</dbReference>
<feature type="signal peptide" evidence="2">
    <location>
        <begin position="1"/>
        <end position="19"/>
    </location>
</feature>